<dbReference type="EMBL" id="JAQQFM010000008">
    <property type="protein sequence ID" value="MFL9926237.1"/>
    <property type="molecule type" value="Genomic_DNA"/>
</dbReference>
<sequence length="315" mass="35720">MPLIFTKLRSVHVIPLQALMLVFCAVLLSWSPLARAETSAGAAQNPDGPAGLSQQYETLKDQLLHNQYGKPLYLNSAESSDSVKGDIYAILDAPFSQVHAALGSSANWCDILILHLNTKYCRITNDQNKPMLRVHIGKKLEQDLDDTYRVDFNYRTLASNDTYFSTAMQADKGPLDTSNYRIRIEAIPLPDGRSFLHLMYSYSYGMASKIALRAYLATIGRDKVGFTVTGKRANGEPEYVRGVRATVERNTMRYYLAISAYLDSLATPPDQRLEKRLVSWFNDTELYKPQLHEVDRSEYMSMKRNEIARQQTKLE</sequence>
<feature type="chain" id="PRO_5046795723" evidence="1">
    <location>
        <begin position="37"/>
        <end position="315"/>
    </location>
</feature>
<reference evidence="2 3" key="1">
    <citation type="journal article" date="2024" name="Chem. Sci.">
        <title>Discovery of megapolipeptins by genome mining of a Burkholderiales bacteria collection.</title>
        <authorList>
            <person name="Paulo B.S."/>
            <person name="Recchia M.J.J."/>
            <person name="Lee S."/>
            <person name="Fergusson C.H."/>
            <person name="Romanowski S.B."/>
            <person name="Hernandez A."/>
            <person name="Krull N."/>
            <person name="Liu D.Y."/>
            <person name="Cavanagh H."/>
            <person name="Bos A."/>
            <person name="Gray C.A."/>
            <person name="Murphy B.T."/>
            <person name="Linington R.G."/>
            <person name="Eustaquio A.S."/>
        </authorList>
    </citation>
    <scope>NUCLEOTIDE SEQUENCE [LARGE SCALE GENOMIC DNA]</scope>
    <source>
        <strain evidence="2 3">RL21-008-BIB-A</strain>
    </source>
</reference>
<keyword evidence="1" id="KW-0732">Signal</keyword>
<name>A0ABW9AFP1_9BURK</name>
<dbReference type="Proteomes" id="UP001629246">
    <property type="component" value="Unassembled WGS sequence"/>
</dbReference>
<protein>
    <submittedName>
        <fullName evidence="2">Uncharacterized protein</fullName>
    </submittedName>
</protein>
<keyword evidence="3" id="KW-1185">Reference proteome</keyword>
<organism evidence="2 3">
    <name type="scientific">Herbaspirillum lusitanum</name>
    <dbReference type="NCBI Taxonomy" id="213312"/>
    <lineage>
        <taxon>Bacteria</taxon>
        <taxon>Pseudomonadati</taxon>
        <taxon>Pseudomonadota</taxon>
        <taxon>Betaproteobacteria</taxon>
        <taxon>Burkholderiales</taxon>
        <taxon>Oxalobacteraceae</taxon>
        <taxon>Herbaspirillum</taxon>
    </lineage>
</organism>
<gene>
    <name evidence="2" type="ORF">PQR62_18310</name>
</gene>
<comment type="caution">
    <text evidence="2">The sequence shown here is derived from an EMBL/GenBank/DDBJ whole genome shotgun (WGS) entry which is preliminary data.</text>
</comment>
<proteinExistence type="predicted"/>
<accession>A0ABW9AFP1</accession>
<feature type="signal peptide" evidence="1">
    <location>
        <begin position="1"/>
        <end position="36"/>
    </location>
</feature>
<evidence type="ECO:0000256" key="1">
    <source>
        <dbReference type="SAM" id="SignalP"/>
    </source>
</evidence>
<evidence type="ECO:0000313" key="2">
    <source>
        <dbReference type="EMBL" id="MFL9926237.1"/>
    </source>
</evidence>
<evidence type="ECO:0000313" key="3">
    <source>
        <dbReference type="Proteomes" id="UP001629246"/>
    </source>
</evidence>